<dbReference type="InterPro" id="IPR036291">
    <property type="entry name" value="NAD(P)-bd_dom_sf"/>
</dbReference>
<sequence length="247" mass="25747">MTTSASSLRRALVTGASGGIGGAIARTLAAQGFEVLVHANRQLEAAQALALEIQSAGGVARPVVFDVTDRGACDKVLAVQLESGPIQVIVNNAGIHDDAIFPGMRPEQWHRVIDVNLNGFFNVTQPLMLPLLRTRWGRIIAITSVAGQAGNRGQVNYSAAKGALHSAVKALAQECASRGVTVNAVAPGIIATDMSEGAFDEASIKRLVPMQRAGQAQEVADLVAFLASEKSSYISGQTIGINGAMYS</sequence>
<comment type="caution">
    <text evidence="4">The sequence shown here is derived from an EMBL/GenBank/DDBJ whole genome shotgun (WGS) entry which is preliminary data.</text>
</comment>
<comment type="similarity">
    <text evidence="1 2">Belongs to the short-chain dehydrogenases/reductases (SDR) family.</text>
</comment>
<dbReference type="EC" id="1.1.1.100" evidence="4"/>
<organism evidence="4 5">
    <name type="scientific">Ottowia thiooxydans</name>
    <dbReference type="NCBI Taxonomy" id="219182"/>
    <lineage>
        <taxon>Bacteria</taxon>
        <taxon>Pseudomonadati</taxon>
        <taxon>Pseudomonadota</taxon>
        <taxon>Betaproteobacteria</taxon>
        <taxon>Burkholderiales</taxon>
        <taxon>Comamonadaceae</taxon>
        <taxon>Ottowia</taxon>
    </lineage>
</organism>
<accession>A0ABV2Q1M5</accession>
<dbReference type="RefSeq" id="WP_354440092.1">
    <property type="nucleotide sequence ID" value="NZ_JBEPSH010000001.1"/>
</dbReference>
<name>A0ABV2Q1M5_9BURK</name>
<keyword evidence="4" id="KW-0560">Oxidoreductase</keyword>
<dbReference type="PANTHER" id="PTHR42879">
    <property type="entry name" value="3-OXOACYL-(ACYL-CARRIER-PROTEIN) REDUCTASE"/>
    <property type="match status" value="1"/>
</dbReference>
<evidence type="ECO:0000256" key="2">
    <source>
        <dbReference type="RuleBase" id="RU000363"/>
    </source>
</evidence>
<feature type="domain" description="Ketoreductase" evidence="3">
    <location>
        <begin position="9"/>
        <end position="193"/>
    </location>
</feature>
<dbReference type="SUPFAM" id="SSF51735">
    <property type="entry name" value="NAD(P)-binding Rossmann-fold domains"/>
    <property type="match status" value="1"/>
</dbReference>
<proteinExistence type="inferred from homology"/>
<protein>
    <submittedName>
        <fullName evidence="4">3-oxoacyl-[acyl-carrier protein] reductase</fullName>
        <ecNumber evidence="4">1.1.1.100</ecNumber>
    </submittedName>
</protein>
<dbReference type="EMBL" id="JBEPSH010000001">
    <property type="protein sequence ID" value="MET4574925.1"/>
    <property type="molecule type" value="Genomic_DNA"/>
</dbReference>
<dbReference type="NCBIfam" id="NF004200">
    <property type="entry name" value="PRK05653.1-5"/>
    <property type="match status" value="1"/>
</dbReference>
<dbReference type="PANTHER" id="PTHR42879:SF2">
    <property type="entry name" value="3-OXOACYL-[ACYL-CARRIER-PROTEIN] REDUCTASE FABG"/>
    <property type="match status" value="1"/>
</dbReference>
<dbReference type="InterPro" id="IPR057326">
    <property type="entry name" value="KR_dom"/>
</dbReference>
<dbReference type="Gene3D" id="3.40.50.720">
    <property type="entry name" value="NAD(P)-binding Rossmann-like Domain"/>
    <property type="match status" value="1"/>
</dbReference>
<dbReference type="PRINTS" id="PR00080">
    <property type="entry name" value="SDRFAMILY"/>
</dbReference>
<dbReference type="InterPro" id="IPR002347">
    <property type="entry name" value="SDR_fam"/>
</dbReference>
<dbReference type="Pfam" id="PF00106">
    <property type="entry name" value="adh_short"/>
    <property type="match status" value="1"/>
</dbReference>
<dbReference type="PRINTS" id="PR00081">
    <property type="entry name" value="GDHRDH"/>
</dbReference>
<evidence type="ECO:0000313" key="4">
    <source>
        <dbReference type="EMBL" id="MET4574925.1"/>
    </source>
</evidence>
<evidence type="ECO:0000256" key="1">
    <source>
        <dbReference type="ARBA" id="ARBA00006484"/>
    </source>
</evidence>
<evidence type="ECO:0000313" key="5">
    <source>
        <dbReference type="Proteomes" id="UP001549320"/>
    </source>
</evidence>
<gene>
    <name evidence="4" type="ORF">ABIE13_000022</name>
</gene>
<dbReference type="SMART" id="SM00822">
    <property type="entry name" value="PKS_KR"/>
    <property type="match status" value="1"/>
</dbReference>
<dbReference type="Proteomes" id="UP001549320">
    <property type="component" value="Unassembled WGS sequence"/>
</dbReference>
<dbReference type="GO" id="GO:0004316">
    <property type="term" value="F:3-oxoacyl-[acyl-carrier-protein] reductase (NADPH) activity"/>
    <property type="evidence" value="ECO:0007669"/>
    <property type="project" value="UniProtKB-EC"/>
</dbReference>
<dbReference type="InterPro" id="IPR050259">
    <property type="entry name" value="SDR"/>
</dbReference>
<keyword evidence="5" id="KW-1185">Reference proteome</keyword>
<reference evidence="4 5" key="1">
    <citation type="submission" date="2024-06" db="EMBL/GenBank/DDBJ databases">
        <title>Sorghum-associated microbial communities from plants grown in Nebraska, USA.</title>
        <authorList>
            <person name="Schachtman D."/>
        </authorList>
    </citation>
    <scope>NUCLEOTIDE SEQUENCE [LARGE SCALE GENOMIC DNA]</scope>
    <source>
        <strain evidence="4 5">2709</strain>
    </source>
</reference>
<dbReference type="NCBIfam" id="NF009466">
    <property type="entry name" value="PRK12826.1-2"/>
    <property type="match status" value="1"/>
</dbReference>
<evidence type="ECO:0000259" key="3">
    <source>
        <dbReference type="SMART" id="SM00822"/>
    </source>
</evidence>